<dbReference type="GO" id="GO:0004556">
    <property type="term" value="F:alpha-amylase activity"/>
    <property type="evidence" value="ECO:0007669"/>
    <property type="project" value="TreeGrafter"/>
</dbReference>
<accession>A0AAD5USD2</accession>
<dbReference type="GO" id="GO:0004574">
    <property type="term" value="F:oligo-1,6-glucosidase activity"/>
    <property type="evidence" value="ECO:0007669"/>
    <property type="project" value="TreeGrafter"/>
</dbReference>
<evidence type="ECO:0000313" key="7">
    <source>
        <dbReference type="Proteomes" id="UP001212997"/>
    </source>
</evidence>
<proteinExistence type="inferred from homology"/>
<dbReference type="PANTHER" id="PTHR10357:SF179">
    <property type="entry name" value="NEUTRAL AND BASIC AMINO ACID TRANSPORT PROTEIN RBAT"/>
    <property type="match status" value="1"/>
</dbReference>
<evidence type="ECO:0000256" key="3">
    <source>
        <dbReference type="ARBA" id="ARBA00023295"/>
    </source>
</evidence>
<name>A0AAD5USD2_9APHY</name>
<keyword evidence="2" id="KW-0378">Hydrolase</keyword>
<sequence length="644" mass="73966">MLSGSLRMQYDEPIDSIPTIKRIVYNVRDRATLEGAHPPGLVHRCWARVERAQAQGSALRDRNPRSQDPWGGVLLRPGANKSCSSKSVVLRPRIDLVPNLMVDTSEPARAWWKTAIVYQVYPISFFDSNGDGFGDLQGIRAKLDYLKDLGIDVLWLSPIYQSPLVDMGYDVSDYRQIDPRYGTLDDWDQLVASVHERNMKLIMDLVANHTSDQWFVESRSSKNSAKRDWYFWRPPRFDSDGNQMPPNNWASILQGSAWEFDNTTEEYYLHLYATQQPDLNWDNPTVRDAIWDTMRFWLDRGCDGFRMDVINKVSKVPGLPDAPIVDPSNPYQQANVLYVNGPRVHDYIKEMNQRVLTHYDIMSIGETSATSDAEELAKYVLPSREELQMVFQFELTEVDALREANGAIRTLLWRPWKLSEFESIVNKWQGFKRAEAQGGTLFLYQGEEIGMKNMPKTWGLEEYKDIAGLRFYKQVQATRREASGKEDVDMSDIFHGLQIKARDHARTPMQWDPTSHAGFTTGTPWMRVNDDYTETWNVASELKDPKSVLSFWKAAIAVRKRHLVLTYGDFILHSPEHEQIFAFTRRLDDQLAVVLLNFSQSVVSVPSDVPDWKGMDLVLHNYAVSVDTATLQGFEGRVYIGPRS</sequence>
<dbReference type="AlphaFoldDB" id="A0AAD5USD2"/>
<organism evidence="6 7">
    <name type="scientific">Meripilus lineatus</name>
    <dbReference type="NCBI Taxonomy" id="2056292"/>
    <lineage>
        <taxon>Eukaryota</taxon>
        <taxon>Fungi</taxon>
        <taxon>Dikarya</taxon>
        <taxon>Basidiomycota</taxon>
        <taxon>Agaricomycotina</taxon>
        <taxon>Agaricomycetes</taxon>
        <taxon>Polyporales</taxon>
        <taxon>Meripilaceae</taxon>
        <taxon>Meripilus</taxon>
    </lineage>
</organism>
<gene>
    <name evidence="6" type="ORF">NLI96_g11996</name>
</gene>
<reference evidence="6" key="1">
    <citation type="submission" date="2022-07" db="EMBL/GenBank/DDBJ databases">
        <title>Genome Sequence of Physisporinus lineatus.</title>
        <authorList>
            <person name="Buettner E."/>
        </authorList>
    </citation>
    <scope>NUCLEOTIDE SEQUENCE</scope>
    <source>
        <strain evidence="6">VT162</strain>
    </source>
</reference>
<dbReference type="GO" id="GO:0000025">
    <property type="term" value="P:maltose catabolic process"/>
    <property type="evidence" value="ECO:0007669"/>
    <property type="project" value="TreeGrafter"/>
</dbReference>
<keyword evidence="3" id="KW-0326">Glycosidase</keyword>
<keyword evidence="7" id="KW-1185">Reference proteome</keyword>
<dbReference type="Gene3D" id="3.90.400.10">
    <property type="entry name" value="Oligo-1,6-glucosidase, Domain 2"/>
    <property type="match status" value="1"/>
</dbReference>
<dbReference type="GO" id="GO:0004575">
    <property type="term" value="F:sucrose alpha-glucosidase activity"/>
    <property type="evidence" value="ECO:0007669"/>
    <property type="project" value="TreeGrafter"/>
</dbReference>
<dbReference type="Gene3D" id="3.20.20.80">
    <property type="entry name" value="Glycosidases"/>
    <property type="match status" value="2"/>
</dbReference>
<comment type="caution">
    <text evidence="6">The sequence shown here is derived from an EMBL/GenBank/DDBJ whole genome shotgun (WGS) entry which is preliminary data.</text>
</comment>
<evidence type="ECO:0000256" key="2">
    <source>
        <dbReference type="ARBA" id="ARBA00022801"/>
    </source>
</evidence>
<dbReference type="InterPro" id="IPR017853">
    <property type="entry name" value="GH"/>
</dbReference>
<evidence type="ECO:0000256" key="1">
    <source>
        <dbReference type="ARBA" id="ARBA00008061"/>
    </source>
</evidence>
<dbReference type="InterPro" id="IPR045857">
    <property type="entry name" value="O16G_dom_2"/>
</dbReference>
<dbReference type="SUPFAM" id="SSF51445">
    <property type="entry name" value="(Trans)glycosidases"/>
    <property type="match status" value="1"/>
</dbReference>
<feature type="domain" description="Glycosyl hydrolase family 13 catalytic" evidence="5">
    <location>
        <begin position="119"/>
        <end position="506"/>
    </location>
</feature>
<evidence type="ECO:0000313" key="6">
    <source>
        <dbReference type="EMBL" id="KAJ3475197.1"/>
    </source>
</evidence>
<evidence type="ECO:0000256" key="4">
    <source>
        <dbReference type="ARBA" id="ARBA00026248"/>
    </source>
</evidence>
<dbReference type="GO" id="GO:0033934">
    <property type="term" value="F:glucan 1,4-alpha-maltotriohydrolase activity"/>
    <property type="evidence" value="ECO:0007669"/>
    <property type="project" value="TreeGrafter"/>
</dbReference>
<dbReference type="FunFam" id="3.20.20.80:FF:000064">
    <property type="entry name" value="Oligo-1,6-glucosidase"/>
    <property type="match status" value="2"/>
</dbReference>
<dbReference type="FunFam" id="3.90.400.10:FF:000004">
    <property type="entry name" value="Oligo-1,6-glucosidase"/>
    <property type="match status" value="1"/>
</dbReference>
<keyword evidence="4" id="KW-0462">Maltose metabolism</keyword>
<dbReference type="PANTHER" id="PTHR10357">
    <property type="entry name" value="ALPHA-AMYLASE FAMILY MEMBER"/>
    <property type="match status" value="1"/>
</dbReference>
<dbReference type="Gene3D" id="2.60.40.1180">
    <property type="entry name" value="Golgi alpha-mannosidase II"/>
    <property type="match status" value="1"/>
</dbReference>
<dbReference type="EMBL" id="JANAWD010000898">
    <property type="protein sequence ID" value="KAJ3475197.1"/>
    <property type="molecule type" value="Genomic_DNA"/>
</dbReference>
<dbReference type="SMART" id="SM00642">
    <property type="entry name" value="Aamy"/>
    <property type="match status" value="1"/>
</dbReference>
<dbReference type="GO" id="GO:0005987">
    <property type="term" value="P:sucrose catabolic process"/>
    <property type="evidence" value="ECO:0007669"/>
    <property type="project" value="TreeGrafter"/>
</dbReference>
<protein>
    <recommendedName>
        <fullName evidence="5">Glycosyl hydrolase family 13 catalytic domain-containing protein</fullName>
    </recommendedName>
</protein>
<dbReference type="Pfam" id="PF00128">
    <property type="entry name" value="Alpha-amylase"/>
    <property type="match status" value="2"/>
</dbReference>
<dbReference type="Proteomes" id="UP001212997">
    <property type="component" value="Unassembled WGS sequence"/>
</dbReference>
<comment type="similarity">
    <text evidence="1">Belongs to the glycosyl hydrolase 13 family.</text>
</comment>
<dbReference type="InterPro" id="IPR006047">
    <property type="entry name" value="GH13_cat_dom"/>
</dbReference>
<dbReference type="CDD" id="cd11333">
    <property type="entry name" value="AmyAc_SI_OligoGlu_DGase"/>
    <property type="match status" value="1"/>
</dbReference>
<dbReference type="InterPro" id="IPR013780">
    <property type="entry name" value="Glyco_hydro_b"/>
</dbReference>
<dbReference type="SUPFAM" id="SSF51011">
    <property type="entry name" value="Glycosyl hydrolase domain"/>
    <property type="match status" value="1"/>
</dbReference>
<evidence type="ECO:0000259" key="5">
    <source>
        <dbReference type="SMART" id="SM00642"/>
    </source>
</evidence>